<feature type="compositionally biased region" description="Basic and acidic residues" evidence="1">
    <location>
        <begin position="152"/>
        <end position="168"/>
    </location>
</feature>
<organism evidence="2 3">
    <name type="scientific">Paramarasmius palmivorus</name>
    <dbReference type="NCBI Taxonomy" id="297713"/>
    <lineage>
        <taxon>Eukaryota</taxon>
        <taxon>Fungi</taxon>
        <taxon>Dikarya</taxon>
        <taxon>Basidiomycota</taxon>
        <taxon>Agaricomycotina</taxon>
        <taxon>Agaricomycetes</taxon>
        <taxon>Agaricomycetidae</taxon>
        <taxon>Agaricales</taxon>
        <taxon>Marasmiineae</taxon>
        <taxon>Marasmiaceae</taxon>
        <taxon>Paramarasmius</taxon>
    </lineage>
</organism>
<sequence>MAPTQETKDQDIDRVVKERRASQDPDTYITRQFEEFAETNNSVQIYDKNGVKTENGPDANLKGYRTENRGIFAVTNNGSVLTMENGTPNIATSVERRTGLSFTTENYASGALTNNGSALPVSYVEHAQLRTMKMMEAYRNGLEARSASSSKPVDDAVEEARREAEDLQRLSALPSPPTSSPSKLEIGIGR</sequence>
<comment type="caution">
    <text evidence="2">The sequence shown here is derived from an EMBL/GenBank/DDBJ whole genome shotgun (WGS) entry which is preliminary data.</text>
</comment>
<name>A0AAW0CKZ9_9AGAR</name>
<evidence type="ECO:0000256" key="1">
    <source>
        <dbReference type="SAM" id="MobiDB-lite"/>
    </source>
</evidence>
<feature type="region of interest" description="Disordered" evidence="1">
    <location>
        <begin position="142"/>
        <end position="190"/>
    </location>
</feature>
<feature type="region of interest" description="Disordered" evidence="1">
    <location>
        <begin position="1"/>
        <end position="24"/>
    </location>
</feature>
<accession>A0AAW0CKZ9</accession>
<proteinExistence type="predicted"/>
<dbReference type="AlphaFoldDB" id="A0AAW0CKZ9"/>
<keyword evidence="3" id="KW-1185">Reference proteome</keyword>
<evidence type="ECO:0000313" key="3">
    <source>
        <dbReference type="Proteomes" id="UP001383192"/>
    </source>
</evidence>
<dbReference type="EMBL" id="JAYKXP010000037">
    <property type="protein sequence ID" value="KAK7040349.1"/>
    <property type="molecule type" value="Genomic_DNA"/>
</dbReference>
<protein>
    <submittedName>
        <fullName evidence="2">Uncharacterized protein</fullName>
    </submittedName>
</protein>
<reference evidence="2 3" key="1">
    <citation type="submission" date="2024-01" db="EMBL/GenBank/DDBJ databases">
        <title>A draft genome for a cacao thread blight-causing isolate of Paramarasmius palmivorus.</title>
        <authorList>
            <person name="Baruah I.K."/>
            <person name="Bukari Y."/>
            <person name="Amoako-Attah I."/>
            <person name="Meinhardt L.W."/>
            <person name="Bailey B.A."/>
            <person name="Cohen S.P."/>
        </authorList>
    </citation>
    <scope>NUCLEOTIDE SEQUENCE [LARGE SCALE GENOMIC DNA]</scope>
    <source>
        <strain evidence="2 3">GH-12</strain>
    </source>
</reference>
<evidence type="ECO:0000313" key="2">
    <source>
        <dbReference type="EMBL" id="KAK7040349.1"/>
    </source>
</evidence>
<dbReference type="Proteomes" id="UP001383192">
    <property type="component" value="Unassembled WGS sequence"/>
</dbReference>
<feature type="compositionally biased region" description="Basic and acidic residues" evidence="1">
    <location>
        <begin position="1"/>
        <end position="23"/>
    </location>
</feature>
<gene>
    <name evidence="2" type="ORF">VNI00_009819</name>
</gene>